<dbReference type="Proteomes" id="UP000271974">
    <property type="component" value="Unassembled WGS sequence"/>
</dbReference>
<dbReference type="InterPro" id="IPR039904">
    <property type="entry name" value="TRANK1"/>
</dbReference>
<feature type="region of interest" description="Disordered" evidence="1">
    <location>
        <begin position="319"/>
        <end position="397"/>
    </location>
</feature>
<name>A0A3S1BT56_ELYCH</name>
<reference evidence="2 3" key="1">
    <citation type="submission" date="2019-01" db="EMBL/GenBank/DDBJ databases">
        <title>A draft genome assembly of the solar-powered sea slug Elysia chlorotica.</title>
        <authorList>
            <person name="Cai H."/>
            <person name="Li Q."/>
            <person name="Fang X."/>
            <person name="Li J."/>
            <person name="Curtis N.E."/>
            <person name="Altenburger A."/>
            <person name="Shibata T."/>
            <person name="Feng M."/>
            <person name="Maeda T."/>
            <person name="Schwartz J.A."/>
            <person name="Shigenobu S."/>
            <person name="Lundholm N."/>
            <person name="Nishiyama T."/>
            <person name="Yang H."/>
            <person name="Hasebe M."/>
            <person name="Li S."/>
            <person name="Pierce S.K."/>
            <person name="Wang J."/>
        </authorList>
    </citation>
    <scope>NUCLEOTIDE SEQUENCE [LARGE SCALE GENOMIC DNA]</scope>
    <source>
        <strain evidence="2">EC2010</strain>
        <tissue evidence="2">Whole organism of an adult</tissue>
    </source>
</reference>
<dbReference type="EMBL" id="RQTK01000092">
    <property type="protein sequence ID" value="RUS88133.1"/>
    <property type="molecule type" value="Genomic_DNA"/>
</dbReference>
<protein>
    <submittedName>
        <fullName evidence="2">Uncharacterized protein</fullName>
    </submittedName>
</protein>
<dbReference type="STRING" id="188477.A0A3S1BT56"/>
<evidence type="ECO:0000313" key="3">
    <source>
        <dbReference type="Proteomes" id="UP000271974"/>
    </source>
</evidence>
<dbReference type="PANTHER" id="PTHR21529:SF4">
    <property type="entry name" value="TPR AND ANKYRIN REPEAT-CONTAINING PROTEIN 1"/>
    <property type="match status" value="1"/>
</dbReference>
<evidence type="ECO:0000256" key="1">
    <source>
        <dbReference type="SAM" id="MobiDB-lite"/>
    </source>
</evidence>
<proteinExistence type="predicted"/>
<feature type="compositionally biased region" description="Acidic residues" evidence="1">
    <location>
        <begin position="381"/>
        <end position="391"/>
    </location>
</feature>
<dbReference type="OrthoDB" id="6161119at2759"/>
<keyword evidence="3" id="KW-1185">Reference proteome</keyword>
<dbReference type="PANTHER" id="PTHR21529">
    <property type="entry name" value="MAMMARY TURMOR VIRUS RECEPTOR HOMOLOG 1, 2 MTVR1, 2"/>
    <property type="match status" value="1"/>
</dbReference>
<sequence>MAGTDDLKIDAKVFDDLLWDVECTEAVWNLLKGSSAVSAKEKKRMKKDRIPDEMKRIVVNKIKQLASGEWRPHLQRRVHGVPESLALHRVQLPGGACILWELAVAFSPGKSQGSTDLQADGDNSQSVMAGGRIYSEIIRVWSIVLNHSELQRKVKWIVGSHKRGKDCLVQKKLKGLPSSQFAERSKSNGTRNPVLYMEHEVDVLRKSQTSQLQRNLCPPASSQKNEFQILKFYSFTSALVSAILSNSTRKIDLPFRVTDLEYEMIHLVSAAPILLLGRSGTGKTTCCLYRLWAKFLGYWDKAYRIGEAWLPQRNPALDIQDDDEEDEDDGEEVLPQAAAEAKERSTSLCEQNGGYYGSSESLTCETELEEDTENSSNDSENNGETEEEEEEKNNSAPRREIFTHLHQLFVTKNPKLCSEVKKNFLKLRHATSALEDHNKVEKDLLPNTLQ</sequence>
<dbReference type="AlphaFoldDB" id="A0A3S1BT56"/>
<accession>A0A3S1BT56</accession>
<comment type="caution">
    <text evidence="2">The sequence shown here is derived from an EMBL/GenBank/DDBJ whole genome shotgun (WGS) entry which is preliminary data.</text>
</comment>
<feature type="non-terminal residue" evidence="2">
    <location>
        <position position="450"/>
    </location>
</feature>
<evidence type="ECO:0000313" key="2">
    <source>
        <dbReference type="EMBL" id="RUS88133.1"/>
    </source>
</evidence>
<gene>
    <name evidence="2" type="ORF">EGW08_004095</name>
</gene>
<organism evidence="2 3">
    <name type="scientific">Elysia chlorotica</name>
    <name type="common">Eastern emerald elysia</name>
    <name type="synonym">Sea slug</name>
    <dbReference type="NCBI Taxonomy" id="188477"/>
    <lineage>
        <taxon>Eukaryota</taxon>
        <taxon>Metazoa</taxon>
        <taxon>Spiralia</taxon>
        <taxon>Lophotrochozoa</taxon>
        <taxon>Mollusca</taxon>
        <taxon>Gastropoda</taxon>
        <taxon>Heterobranchia</taxon>
        <taxon>Euthyneura</taxon>
        <taxon>Panpulmonata</taxon>
        <taxon>Sacoglossa</taxon>
        <taxon>Placobranchoidea</taxon>
        <taxon>Plakobranchidae</taxon>
        <taxon>Elysia</taxon>
    </lineage>
</organism>
<feature type="compositionally biased region" description="Acidic residues" evidence="1">
    <location>
        <begin position="319"/>
        <end position="332"/>
    </location>
</feature>